<dbReference type="STRING" id="443254.Marpi_1278"/>
<sequence>MKKLLIPFLFLILFIFISCDQQSKINITIEGDIASPSFPIKIQIPQSLDYEVKFFEGENEIKYEKNGSEYYFKDLKEGKHTLRMEIYKNKNKVSERTFTFYYDTTAPEIGFLNVYLKSGELNVTAASPATDLSRFILKDASNTYNFNINIKIPLKKDIGTKNFELYAVDKYGNISKEKIITINTDEDKPPKILNDTLKISVFGDTNIKLFDDWTKDEDLKVFLKTKDGIYSTYTMSEILDDTTDDGTLLVIDNGNNITTKKIKIEVEYSIPSMPSGNPKLIDYSVDTFGWDYETDIESYIVETPYEYGWKKEVETKAAYARLEKANVAMIRKKSKFGTLSFPSQPTIRFSGTFVHLVRNILESSNENLYLPQINSEFLIGGETVLGKDSVVMVESGSILKFVSNSKLVIKGVFFIMPGPGKSLINGNGEIIVDGGIFIASKTIFDKVKIIGKNAKLIYLEDSEFLENSDLISSNDFRICLYNTIGYKTQINLFNSEEIFIKESTFKNIVMNNVNMLESIKSVFANVEIENLSKAYIDNSSINTMIQKNFSWSKIVNSNINDLNVENYSRSVIDNSKILNIINKGSTVIK</sequence>
<organism evidence="1 2">
    <name type="scientific">Marinitoga piezophila (strain DSM 14283 / JCM 11233 / KA3)</name>
    <dbReference type="NCBI Taxonomy" id="443254"/>
    <lineage>
        <taxon>Bacteria</taxon>
        <taxon>Thermotogati</taxon>
        <taxon>Thermotogota</taxon>
        <taxon>Thermotogae</taxon>
        <taxon>Petrotogales</taxon>
        <taxon>Petrotogaceae</taxon>
        <taxon>Marinitoga</taxon>
    </lineage>
</organism>
<gene>
    <name evidence="1" type="ordered locus">Marpi_1278</name>
</gene>
<reference evidence="1 2" key="1">
    <citation type="journal article" date="2012" name="J. Bacteriol.">
        <title>Complete Genome Sequence of the Thermophilic, Piezophilic, Heterotrophic Bacterium Marinitoga piezophila KA3.</title>
        <authorList>
            <person name="Lucas S."/>
            <person name="Han J."/>
            <person name="Lapidus A."/>
            <person name="Cheng J.F."/>
            <person name="Goodwin L.A."/>
            <person name="Pitluck S."/>
            <person name="Peters L."/>
            <person name="Mikhailova N."/>
            <person name="Teshima H."/>
            <person name="Detter J.C."/>
            <person name="Han C."/>
            <person name="Tapia R."/>
            <person name="Land M."/>
            <person name="Hauser L."/>
            <person name="Kyrpides N.C."/>
            <person name="Ivanova N."/>
            <person name="Pagani I."/>
            <person name="Vannier P."/>
            <person name="Oger P."/>
            <person name="Bartlett D.H."/>
            <person name="Noll K.M."/>
            <person name="Woyke T."/>
            <person name="Jebbar M."/>
        </authorList>
    </citation>
    <scope>NUCLEOTIDE SEQUENCE [LARGE SCALE GENOMIC DNA]</scope>
    <source>
        <strain evidence="2">DSM 14283 / JCM 11233 / KA3</strain>
    </source>
</reference>
<dbReference type="HOGENOM" id="CLU_462941_0_0_0"/>
<dbReference type="Proteomes" id="UP000007161">
    <property type="component" value="Chromosome"/>
</dbReference>
<dbReference type="AlphaFoldDB" id="H2J2Z0"/>
<dbReference type="EMBL" id="CP003257">
    <property type="protein sequence ID" value="AEX85681.1"/>
    <property type="molecule type" value="Genomic_DNA"/>
</dbReference>
<keyword evidence="2" id="KW-1185">Reference proteome</keyword>
<evidence type="ECO:0000313" key="1">
    <source>
        <dbReference type="EMBL" id="AEX85681.1"/>
    </source>
</evidence>
<dbReference type="PROSITE" id="PS51257">
    <property type="entry name" value="PROKAR_LIPOPROTEIN"/>
    <property type="match status" value="1"/>
</dbReference>
<protein>
    <submittedName>
        <fullName evidence="1">Uncharacterized protein</fullName>
    </submittedName>
</protein>
<reference evidence="2" key="2">
    <citation type="submission" date="2012-01" db="EMBL/GenBank/DDBJ databases">
        <title>Complete sequence of chromosome of Marinitoga piezophila KA3.</title>
        <authorList>
            <person name="Lucas S."/>
            <person name="Han J."/>
            <person name="Lapidus A."/>
            <person name="Cheng J.-F."/>
            <person name="Goodwin L."/>
            <person name="Pitluck S."/>
            <person name="Peters L."/>
            <person name="Mikhailova N."/>
            <person name="Teshima H."/>
            <person name="Detter J.C."/>
            <person name="Han C."/>
            <person name="Tapia R."/>
            <person name="Land M."/>
            <person name="Hauser L."/>
            <person name="Kyrpides N."/>
            <person name="Ivanova N."/>
            <person name="Pagani I."/>
            <person name="Jebbar M."/>
            <person name="Vannier P."/>
            <person name="Oger P."/>
            <person name="Cario A."/>
            <person name="Bartlett D."/>
            <person name="Noll K.M."/>
            <person name="Woyke T."/>
        </authorList>
    </citation>
    <scope>NUCLEOTIDE SEQUENCE [LARGE SCALE GENOMIC DNA]</scope>
    <source>
        <strain evidence="2">DSM 14283 / JCM 11233 / KA3</strain>
    </source>
</reference>
<dbReference type="OrthoDB" id="39496at2"/>
<name>H2J2Z0_MARPK</name>
<proteinExistence type="predicted"/>
<accession>H2J2Z0</accession>
<dbReference type="RefSeq" id="WP_014296752.1">
    <property type="nucleotide sequence ID" value="NC_016751.1"/>
</dbReference>
<evidence type="ECO:0000313" key="2">
    <source>
        <dbReference type="Proteomes" id="UP000007161"/>
    </source>
</evidence>
<dbReference type="KEGG" id="mpz:Marpi_1278"/>